<dbReference type="AlphaFoldDB" id="A0A4Z2GD47"/>
<dbReference type="EMBL" id="SRLO01000596">
    <property type="protein sequence ID" value="TNN51055.1"/>
    <property type="molecule type" value="Genomic_DNA"/>
</dbReference>
<proteinExistence type="predicted"/>
<dbReference type="Proteomes" id="UP000314294">
    <property type="component" value="Unassembled WGS sequence"/>
</dbReference>
<evidence type="ECO:0000313" key="3">
    <source>
        <dbReference type="Proteomes" id="UP000314294"/>
    </source>
</evidence>
<evidence type="ECO:0000313" key="2">
    <source>
        <dbReference type="EMBL" id="TNN51055.1"/>
    </source>
</evidence>
<sequence length="110" mass="12908">MSPGRESGLPIQLIELPAWTNNHITACANKTYVSPGFTSHLQRSSRRQKLCWWRQLGCRPSISWNEQEGTMVFRLLSPHRLSVHGQKRTPRLYSSGTRSRKRRRPRWHLC</sequence>
<organism evidence="2 3">
    <name type="scientific">Liparis tanakae</name>
    <name type="common">Tanaka's snailfish</name>
    <dbReference type="NCBI Taxonomy" id="230148"/>
    <lineage>
        <taxon>Eukaryota</taxon>
        <taxon>Metazoa</taxon>
        <taxon>Chordata</taxon>
        <taxon>Craniata</taxon>
        <taxon>Vertebrata</taxon>
        <taxon>Euteleostomi</taxon>
        <taxon>Actinopterygii</taxon>
        <taxon>Neopterygii</taxon>
        <taxon>Teleostei</taxon>
        <taxon>Neoteleostei</taxon>
        <taxon>Acanthomorphata</taxon>
        <taxon>Eupercaria</taxon>
        <taxon>Perciformes</taxon>
        <taxon>Cottioidei</taxon>
        <taxon>Cottales</taxon>
        <taxon>Liparidae</taxon>
        <taxon>Liparis</taxon>
    </lineage>
</organism>
<keyword evidence="3" id="KW-1185">Reference proteome</keyword>
<name>A0A4Z2GD47_9TELE</name>
<accession>A0A4Z2GD47</accession>
<feature type="region of interest" description="Disordered" evidence="1">
    <location>
        <begin position="83"/>
        <end position="105"/>
    </location>
</feature>
<reference evidence="2 3" key="1">
    <citation type="submission" date="2019-03" db="EMBL/GenBank/DDBJ databases">
        <title>First draft genome of Liparis tanakae, snailfish: a comprehensive survey of snailfish specific genes.</title>
        <authorList>
            <person name="Kim W."/>
            <person name="Song I."/>
            <person name="Jeong J.-H."/>
            <person name="Kim D."/>
            <person name="Kim S."/>
            <person name="Ryu S."/>
            <person name="Song J.Y."/>
            <person name="Lee S.K."/>
        </authorList>
    </citation>
    <scope>NUCLEOTIDE SEQUENCE [LARGE SCALE GENOMIC DNA]</scope>
    <source>
        <tissue evidence="2">Muscle</tissue>
    </source>
</reference>
<comment type="caution">
    <text evidence="2">The sequence shown here is derived from an EMBL/GenBank/DDBJ whole genome shotgun (WGS) entry which is preliminary data.</text>
</comment>
<evidence type="ECO:0000256" key="1">
    <source>
        <dbReference type="SAM" id="MobiDB-lite"/>
    </source>
</evidence>
<protein>
    <submittedName>
        <fullName evidence="2">Uncharacterized protein</fullName>
    </submittedName>
</protein>
<gene>
    <name evidence="2" type="ORF">EYF80_038736</name>
</gene>